<dbReference type="InterPro" id="IPR053031">
    <property type="entry name" value="Cuticle_assoc_protein"/>
</dbReference>
<evidence type="ECO:0000259" key="4">
    <source>
        <dbReference type="Pfam" id="PF02892"/>
    </source>
</evidence>
<dbReference type="GeneID" id="10528056"/>
<gene>
    <name evidence="5" type="ORF">PGTG_20552</name>
</gene>
<organism evidence="5 6">
    <name type="scientific">Puccinia graminis f. sp. tritici (strain CRL 75-36-700-3 / race SCCL)</name>
    <name type="common">Black stem rust fungus</name>
    <dbReference type="NCBI Taxonomy" id="418459"/>
    <lineage>
        <taxon>Eukaryota</taxon>
        <taxon>Fungi</taxon>
        <taxon>Dikarya</taxon>
        <taxon>Basidiomycota</taxon>
        <taxon>Pucciniomycotina</taxon>
        <taxon>Pucciniomycetes</taxon>
        <taxon>Pucciniales</taxon>
        <taxon>Pucciniaceae</taxon>
        <taxon>Puccinia</taxon>
    </lineage>
</organism>
<keyword evidence="2" id="KW-0863">Zinc-finger</keyword>
<dbReference type="GO" id="GO:0005634">
    <property type="term" value="C:nucleus"/>
    <property type="evidence" value="ECO:0000318"/>
    <property type="project" value="GO_Central"/>
</dbReference>
<dbReference type="PANTHER" id="PTHR34396:SF25">
    <property type="entry name" value="BOUNDARY ELEMENT ASSOCIATED FACTOR"/>
    <property type="match status" value="1"/>
</dbReference>
<evidence type="ECO:0000313" key="6">
    <source>
        <dbReference type="Proteomes" id="UP000008783"/>
    </source>
</evidence>
<dbReference type="AlphaFoldDB" id="E3NYE7"/>
<dbReference type="GO" id="GO:0006357">
    <property type="term" value="P:regulation of transcription by RNA polymerase II"/>
    <property type="evidence" value="ECO:0000318"/>
    <property type="project" value="GO_Central"/>
</dbReference>
<evidence type="ECO:0000256" key="2">
    <source>
        <dbReference type="ARBA" id="ARBA00022771"/>
    </source>
</evidence>
<keyword evidence="1" id="KW-0479">Metal-binding</keyword>
<accession>E3NYE7</accession>
<dbReference type="EMBL" id="DS990103">
    <property type="protein sequence ID" value="EFP94596.1"/>
    <property type="molecule type" value="Genomic_DNA"/>
</dbReference>
<keyword evidence="3" id="KW-0862">Zinc</keyword>
<sequence length="232" mass="26631">MVGWKLLWGHKGPEWQSERIFDSIRIFKLKYATPLFDLNQIQIRIVESNRFDVLSGNNSQGAETDSSTQSKKHKLKSKVWDHFERVANGDTVKAICNYCKTVLSATHADKCFVKHGGVTWQRQSQLNFTGHSRGVCIFSQDESRDKLTQMFINHKYPFSMAKHDGFIDFMQTVQPQFTIPGRMTLQNNSVNLYGKYSLQAERCYATLHYLTTNLLADSKPHYANLLASNNLS</sequence>
<evidence type="ECO:0000256" key="1">
    <source>
        <dbReference type="ARBA" id="ARBA00022723"/>
    </source>
</evidence>
<dbReference type="KEGG" id="pgr:PGTG_20552"/>
<dbReference type="SMART" id="SM00614">
    <property type="entry name" value="ZnF_BED"/>
    <property type="match status" value="1"/>
</dbReference>
<evidence type="ECO:0000256" key="3">
    <source>
        <dbReference type="ARBA" id="ARBA00022833"/>
    </source>
</evidence>
<keyword evidence="6" id="KW-1185">Reference proteome</keyword>
<dbReference type="GO" id="GO:0008270">
    <property type="term" value="F:zinc ion binding"/>
    <property type="evidence" value="ECO:0007669"/>
    <property type="project" value="UniProtKB-KW"/>
</dbReference>
<name>E3NYE7_PUCGT</name>
<dbReference type="SUPFAM" id="SSF140996">
    <property type="entry name" value="Hermes dimerisation domain"/>
    <property type="match status" value="1"/>
</dbReference>
<reference evidence="6" key="2">
    <citation type="journal article" date="2011" name="Proc. Natl. Acad. Sci. U.S.A.">
        <title>Obligate biotrophy features unraveled by the genomic analysis of rust fungi.</title>
        <authorList>
            <person name="Duplessis S."/>
            <person name="Cuomo C.A."/>
            <person name="Lin Y.-C."/>
            <person name="Aerts A."/>
            <person name="Tisserant E."/>
            <person name="Veneault-Fourrey C."/>
            <person name="Joly D.L."/>
            <person name="Hacquard S."/>
            <person name="Amselem J."/>
            <person name="Cantarel B.L."/>
            <person name="Chiu R."/>
            <person name="Coutinho P.M."/>
            <person name="Feau N."/>
            <person name="Field M."/>
            <person name="Frey P."/>
            <person name="Gelhaye E."/>
            <person name="Goldberg J."/>
            <person name="Grabherr M.G."/>
            <person name="Kodira C.D."/>
            <person name="Kohler A."/>
            <person name="Kuees U."/>
            <person name="Lindquist E.A."/>
            <person name="Lucas S.M."/>
            <person name="Mago R."/>
            <person name="Mauceli E."/>
            <person name="Morin E."/>
            <person name="Murat C."/>
            <person name="Pangilinan J.L."/>
            <person name="Park R."/>
            <person name="Pearson M."/>
            <person name="Quesneville H."/>
            <person name="Rouhier N."/>
            <person name="Sakthikumar S."/>
            <person name="Salamov A.A."/>
            <person name="Schmutz J."/>
            <person name="Selles B."/>
            <person name="Shapiro H."/>
            <person name="Tanguay P."/>
            <person name="Tuskan G.A."/>
            <person name="Henrissat B."/>
            <person name="Van de Peer Y."/>
            <person name="Rouze P."/>
            <person name="Ellis J.G."/>
            <person name="Dodds P.N."/>
            <person name="Schein J.E."/>
            <person name="Zhong S."/>
            <person name="Hamelin R.C."/>
            <person name="Grigoriev I.V."/>
            <person name="Szabo L.J."/>
            <person name="Martin F."/>
        </authorList>
    </citation>
    <scope>NUCLEOTIDE SEQUENCE [LARGE SCALE GENOMIC DNA]</scope>
    <source>
        <strain evidence="6">CRL 75-36-700-3 / race SCCL</strain>
    </source>
</reference>
<dbReference type="InterPro" id="IPR003656">
    <property type="entry name" value="Znf_BED"/>
</dbReference>
<feature type="domain" description="BED-type" evidence="4">
    <location>
        <begin position="77"/>
        <end position="115"/>
    </location>
</feature>
<protein>
    <recommendedName>
        <fullName evidence="4">BED-type domain-containing protein</fullName>
    </recommendedName>
</protein>
<dbReference type="RefSeq" id="XP_003339012.1">
    <property type="nucleotide sequence ID" value="XM_003338964.1"/>
</dbReference>
<dbReference type="HOGENOM" id="CLU_1195386_0_0_1"/>
<dbReference type="InParanoid" id="E3NYE7"/>
<dbReference type="VEuPathDB" id="FungiDB:PGTG_20552"/>
<proteinExistence type="predicted"/>
<evidence type="ECO:0000313" key="5">
    <source>
        <dbReference type="EMBL" id="EFP94596.1"/>
    </source>
</evidence>
<reference key="1">
    <citation type="submission" date="2007-01" db="EMBL/GenBank/DDBJ databases">
        <title>The Genome Sequence of Puccinia graminis f. sp. tritici Strain CRL 75-36-700-3.</title>
        <authorList>
            <consortium name="The Broad Institute Genome Sequencing Platform"/>
            <person name="Birren B."/>
            <person name="Lander E."/>
            <person name="Galagan J."/>
            <person name="Nusbaum C."/>
            <person name="Devon K."/>
            <person name="Cuomo C."/>
            <person name="Jaffe D."/>
            <person name="Butler J."/>
            <person name="Alvarez P."/>
            <person name="Gnerre S."/>
            <person name="Grabherr M."/>
            <person name="Mauceli E."/>
            <person name="Brockman W."/>
            <person name="Young S."/>
            <person name="LaButti K."/>
            <person name="Sykes S."/>
            <person name="DeCaprio D."/>
            <person name="Crawford M."/>
            <person name="Koehrsen M."/>
            <person name="Engels R."/>
            <person name="Montgomery P."/>
            <person name="Pearson M."/>
            <person name="Howarth C."/>
            <person name="Larson L."/>
            <person name="White J."/>
            <person name="Zeng Q."/>
            <person name="Kodira C."/>
            <person name="Yandava C."/>
            <person name="Alvarado L."/>
            <person name="O'Leary S."/>
            <person name="Szabo L."/>
            <person name="Dean R."/>
            <person name="Schein J."/>
        </authorList>
    </citation>
    <scope>NUCLEOTIDE SEQUENCE</scope>
    <source>
        <strain>CRL 75-36-700-3</strain>
    </source>
</reference>
<dbReference type="GO" id="GO:0003677">
    <property type="term" value="F:DNA binding"/>
    <property type="evidence" value="ECO:0007669"/>
    <property type="project" value="InterPro"/>
</dbReference>
<dbReference type="PANTHER" id="PTHR34396">
    <property type="entry name" value="OS03G0264950 PROTEIN-RELATED"/>
    <property type="match status" value="1"/>
</dbReference>
<dbReference type="OrthoDB" id="3250324at2759"/>
<dbReference type="Proteomes" id="UP000008783">
    <property type="component" value="Unassembled WGS sequence"/>
</dbReference>
<dbReference type="Pfam" id="PF02892">
    <property type="entry name" value="zf-BED"/>
    <property type="match status" value="1"/>
</dbReference>